<dbReference type="PANTHER" id="PTHR42951:SF9">
    <property type="entry name" value="METAL-DEPENDENT HYDROLASE"/>
    <property type="match status" value="1"/>
</dbReference>
<dbReference type="RefSeq" id="WP_040753871.1">
    <property type="nucleotide sequence ID" value="NZ_KB902289.1"/>
</dbReference>
<evidence type="ECO:0000313" key="2">
    <source>
        <dbReference type="EMBL" id="KIQ69205.1"/>
    </source>
</evidence>
<feature type="domain" description="Metallo-beta-lactamase" evidence="1">
    <location>
        <begin position="18"/>
        <end position="210"/>
    </location>
</feature>
<protein>
    <submittedName>
        <fullName evidence="2">Zn-dependent hydrolase</fullName>
    </submittedName>
</protein>
<keyword evidence="2" id="KW-0378">Hydrolase</keyword>
<dbReference type="AlphaFoldDB" id="A0A0D0NLS8"/>
<organism evidence="2 3">
    <name type="scientific">Wenxinia marina DSM 24838</name>
    <dbReference type="NCBI Taxonomy" id="1123501"/>
    <lineage>
        <taxon>Bacteria</taxon>
        <taxon>Pseudomonadati</taxon>
        <taxon>Pseudomonadota</taxon>
        <taxon>Alphaproteobacteria</taxon>
        <taxon>Rhodobacterales</taxon>
        <taxon>Roseobacteraceae</taxon>
        <taxon>Wenxinia</taxon>
    </lineage>
</organism>
<dbReference type="GO" id="GO:0016787">
    <property type="term" value="F:hydrolase activity"/>
    <property type="evidence" value="ECO:0007669"/>
    <property type="project" value="UniProtKB-KW"/>
</dbReference>
<dbReference type="Proteomes" id="UP000035100">
    <property type="component" value="Unassembled WGS sequence"/>
</dbReference>
<dbReference type="PANTHER" id="PTHR42951">
    <property type="entry name" value="METALLO-BETA-LACTAMASE DOMAIN-CONTAINING"/>
    <property type="match status" value="1"/>
</dbReference>
<dbReference type="SMART" id="SM00849">
    <property type="entry name" value="Lactamase_B"/>
    <property type="match status" value="1"/>
</dbReference>
<dbReference type="EMBL" id="AONG01000010">
    <property type="protein sequence ID" value="KIQ69205.1"/>
    <property type="molecule type" value="Genomic_DNA"/>
</dbReference>
<sequence length="235" mass="24580">MPTLHPAPSVRQIVRLGAFSCHLVEHENDLTLIDTNFAGSHKGVLAEVERIGKPLARVLITHAHSDHVGALDALTAALPDVEVVASARTARLLAGDRSLDPDEAGMKLRGGYTTVKTRPGRLVADGDVVAGFRTIATPGHAVGHVSYLHEPTGHLFSGDALISAGGGLHVSGVFRLRFPFPYFATASLPMAVDSARRLAAQSPTAIFPVHGPAVPDAGPALQRALAEAERAAARS</sequence>
<proteinExistence type="predicted"/>
<evidence type="ECO:0000259" key="1">
    <source>
        <dbReference type="SMART" id="SM00849"/>
    </source>
</evidence>
<dbReference type="InterPro" id="IPR001279">
    <property type="entry name" value="Metallo-B-lactamas"/>
</dbReference>
<dbReference type="InterPro" id="IPR036866">
    <property type="entry name" value="RibonucZ/Hydroxyglut_hydro"/>
</dbReference>
<dbReference type="InterPro" id="IPR050855">
    <property type="entry name" value="NDM-1-like"/>
</dbReference>
<gene>
    <name evidence="2" type="ORF">Wenmar_02276</name>
</gene>
<dbReference type="Gene3D" id="3.60.15.10">
    <property type="entry name" value="Ribonuclease Z/Hydroxyacylglutathione hydrolase-like"/>
    <property type="match status" value="1"/>
</dbReference>
<name>A0A0D0NLS8_9RHOB</name>
<dbReference type="CDD" id="cd07721">
    <property type="entry name" value="yflN-like_MBL-fold"/>
    <property type="match status" value="1"/>
</dbReference>
<accession>A0A0D0NLS8</accession>
<dbReference type="PATRIC" id="fig|1123501.6.peg.2377"/>
<evidence type="ECO:0000313" key="3">
    <source>
        <dbReference type="Proteomes" id="UP000035100"/>
    </source>
</evidence>
<reference evidence="2 3" key="1">
    <citation type="submission" date="2013-01" db="EMBL/GenBank/DDBJ databases">
        <authorList>
            <person name="Fiebig A."/>
            <person name="Goeker M."/>
            <person name="Klenk H.-P.P."/>
        </authorList>
    </citation>
    <scope>NUCLEOTIDE SEQUENCE [LARGE SCALE GENOMIC DNA]</scope>
    <source>
        <strain evidence="2 3">DSM 24838</strain>
    </source>
</reference>
<dbReference type="STRING" id="1123501.Wenmar_02276"/>
<keyword evidence="3" id="KW-1185">Reference proteome</keyword>
<dbReference type="Pfam" id="PF00753">
    <property type="entry name" value="Lactamase_B"/>
    <property type="match status" value="1"/>
</dbReference>
<dbReference type="SUPFAM" id="SSF56281">
    <property type="entry name" value="Metallo-hydrolase/oxidoreductase"/>
    <property type="match status" value="1"/>
</dbReference>
<dbReference type="eggNOG" id="COG0491">
    <property type="taxonomic scope" value="Bacteria"/>
</dbReference>
<comment type="caution">
    <text evidence="2">The sequence shown here is derived from an EMBL/GenBank/DDBJ whole genome shotgun (WGS) entry which is preliminary data.</text>
</comment>